<gene>
    <name evidence="5" type="ORF">OCV61_14555</name>
</gene>
<name>A0ABT2TWJ6_9FIRM</name>
<keyword evidence="6" id="KW-1185">Reference proteome</keyword>
<dbReference type="EMBL" id="JAOQJL010000034">
    <property type="protein sequence ID" value="MCU6766608.1"/>
    <property type="molecule type" value="Genomic_DNA"/>
</dbReference>
<proteinExistence type="predicted"/>
<dbReference type="RefSeq" id="WP_158422414.1">
    <property type="nucleotide sequence ID" value="NZ_JAOQJL010000034.1"/>
</dbReference>
<dbReference type="InterPro" id="IPR042002">
    <property type="entry name" value="Sortase_C"/>
</dbReference>
<dbReference type="NCBIfam" id="TIGR01076">
    <property type="entry name" value="sortase_fam"/>
    <property type="match status" value="1"/>
</dbReference>
<keyword evidence="1" id="KW-0378">Hydrolase</keyword>
<keyword evidence="4" id="KW-0812">Transmembrane</keyword>
<evidence type="ECO:0000256" key="1">
    <source>
        <dbReference type="ARBA" id="ARBA00022801"/>
    </source>
</evidence>
<dbReference type="InterPro" id="IPR005754">
    <property type="entry name" value="Sortase"/>
</dbReference>
<feature type="compositionally biased region" description="Acidic residues" evidence="3">
    <location>
        <begin position="89"/>
        <end position="101"/>
    </location>
</feature>
<evidence type="ECO:0000256" key="2">
    <source>
        <dbReference type="SAM" id="Coils"/>
    </source>
</evidence>
<dbReference type="NCBIfam" id="NF033745">
    <property type="entry name" value="class_C_sortase"/>
    <property type="match status" value="1"/>
</dbReference>
<protein>
    <submittedName>
        <fullName evidence="5">Class C sortase</fullName>
    </submittedName>
</protein>
<keyword evidence="2" id="KW-0175">Coiled coil</keyword>
<sequence length="304" mass="33632">MKKPRLVTIFSLILILAGLGLTAYPIISNILAQKNASEAIEDYDDQIQDMDEEKIDAVKESMKQYNQQLGHAVVQDETSEAVKEAAEAAGDDGNTDADGTDTEGGTHTTMMEIGDVIGYLTIPVIDVNLPIYYGTSQEVLAKGVGYVPETSFPLGGESTHSVLTGHRGLPEAKLFTDMDKVEEGDPFYIHVLDEILAYQVDQIKVVDPDDTSDLDIVEGQDYVTLVTCTPYAINSHRLLVRGHRIEYTGEENSKTVSQLRPAAMARRIVDVWPWFLFMMAGVVAAEVILILVILIRRHHKNKKK</sequence>
<evidence type="ECO:0000313" key="5">
    <source>
        <dbReference type="EMBL" id="MCU6766608.1"/>
    </source>
</evidence>
<dbReference type="Gene3D" id="2.40.260.10">
    <property type="entry name" value="Sortase"/>
    <property type="match status" value="1"/>
</dbReference>
<feature type="transmembrane region" description="Helical" evidence="4">
    <location>
        <begin position="271"/>
        <end position="295"/>
    </location>
</feature>
<keyword evidence="4" id="KW-0472">Membrane</keyword>
<organism evidence="5 6">
    <name type="scientific">Blautia ammoniilytica</name>
    <dbReference type="NCBI Taxonomy" id="2981782"/>
    <lineage>
        <taxon>Bacteria</taxon>
        <taxon>Bacillati</taxon>
        <taxon>Bacillota</taxon>
        <taxon>Clostridia</taxon>
        <taxon>Lachnospirales</taxon>
        <taxon>Lachnospiraceae</taxon>
        <taxon>Blautia</taxon>
    </lineage>
</organism>
<evidence type="ECO:0000313" key="6">
    <source>
        <dbReference type="Proteomes" id="UP001652409"/>
    </source>
</evidence>
<dbReference type="InterPro" id="IPR023365">
    <property type="entry name" value="Sortase_dom-sf"/>
</dbReference>
<accession>A0ABT2TWJ6</accession>
<feature type="coiled-coil region" evidence="2">
    <location>
        <begin position="33"/>
        <end position="68"/>
    </location>
</feature>
<dbReference type="Proteomes" id="UP001652409">
    <property type="component" value="Unassembled WGS sequence"/>
</dbReference>
<evidence type="ECO:0000256" key="3">
    <source>
        <dbReference type="SAM" id="MobiDB-lite"/>
    </source>
</evidence>
<dbReference type="SUPFAM" id="SSF63817">
    <property type="entry name" value="Sortase"/>
    <property type="match status" value="1"/>
</dbReference>
<evidence type="ECO:0000256" key="4">
    <source>
        <dbReference type="SAM" id="Phobius"/>
    </source>
</evidence>
<keyword evidence="4" id="KW-1133">Transmembrane helix</keyword>
<reference evidence="5 6" key="1">
    <citation type="journal article" date="2021" name="ISME Commun">
        <title>Automated analysis of genomic sequences facilitates high-throughput and comprehensive description of bacteria.</title>
        <authorList>
            <person name="Hitch T.C.A."/>
        </authorList>
    </citation>
    <scope>NUCLEOTIDE SEQUENCE [LARGE SCALE GENOMIC DNA]</scope>
    <source>
        <strain evidence="5 6">Sanger_23</strain>
    </source>
</reference>
<feature type="region of interest" description="Disordered" evidence="3">
    <location>
        <begin position="78"/>
        <end position="106"/>
    </location>
</feature>
<comment type="caution">
    <text evidence="5">The sequence shown here is derived from an EMBL/GenBank/DDBJ whole genome shotgun (WGS) entry which is preliminary data.</text>
</comment>
<dbReference type="Pfam" id="PF04203">
    <property type="entry name" value="Sortase"/>
    <property type="match status" value="1"/>
</dbReference>
<dbReference type="CDD" id="cd05827">
    <property type="entry name" value="Sortase_C"/>
    <property type="match status" value="1"/>
</dbReference>